<dbReference type="OrthoDB" id="780137at2"/>
<accession>A0A1T4ZTN9</accession>
<dbReference type="STRING" id="623280.SAMN05660226_00010"/>
<proteinExistence type="predicted"/>
<dbReference type="RefSeq" id="WP_139378465.1">
    <property type="nucleotide sequence ID" value="NZ_FUYS01000001.1"/>
</dbReference>
<sequence length="755" mass="84124">MMNNTEGLKWVLKRKQHWLAYQLAAKLCYAIAATLVIGAVVLCFMQPPLWVYPLICGILFSSLVHFAGIAKIRDSQIADMLDIRFPQLEHSTSLLLRSPESLGMLQRLQLHRLYKSVSSLPIREFVSYRILSKPAGTLMAAAITYFIVSQYVAPHLNSGQADRPLQTVTSPRDPLNLPPAITAAQISIVPPTYTGLPESQQHDLDITAPVGSTIGLRIATSSSVREMAMLLDGKTILNMHPLSTDSLQWKVDFKPRKSGFYQLSLDGELSTLYPLELIADLPVAIRVSSPEQHTVIDFGFPEAVKLQASLQDDYAIHGAHIMATVSTGKGEGVSFKSHEIPLNAAVRGKKDATIAQTIDLKKLGMGPGDELYFYMKASDNAGQESRSDVFVVVLQDTAELFSMSGMVSGVDLVPEYFRSQRQIIIDTEKLIAEMDSLSTPEAHNRSNNLGIDQQLLRLRYGQFLGEEAEDAIGGHIGHDHGDGESHSHGHLPKEEVVSHAKIRDWKNHDPNHEGHEEHAAAFQEEQPSEVPVSVEALIAEMSHQHDRAEDATFFDAEQKAHLKATLTEMWNTELRLRTYKPREALPYAYKALRLLKELQQKSRVYVGKAPTKTTPLNPEKRLTGELLEITGGKQHYKAPATPDRLTMQQQLKRALAYLSNLKATQQLDEAGRQLLVEAERSIMDAASLEPTRYLTALKAIRLLEEHDGKNSLAEIQLVEKAIHELLPTLQQQPQKKGFASEGAIYQLYFEQLTMN</sequence>
<keyword evidence="1" id="KW-0472">Membrane</keyword>
<evidence type="ECO:0000256" key="1">
    <source>
        <dbReference type="SAM" id="Phobius"/>
    </source>
</evidence>
<dbReference type="Proteomes" id="UP000190541">
    <property type="component" value="Unassembled WGS sequence"/>
</dbReference>
<name>A0A1T4ZTN9_9SPHI</name>
<dbReference type="AlphaFoldDB" id="A0A1T4ZTN9"/>
<feature type="transmembrane region" description="Helical" evidence="1">
    <location>
        <begin position="23"/>
        <end position="44"/>
    </location>
</feature>
<protein>
    <recommendedName>
        <fullName evidence="4">DUF4175 domain-containing protein</fullName>
    </recommendedName>
</protein>
<feature type="transmembrane region" description="Helical" evidence="1">
    <location>
        <begin position="50"/>
        <end position="70"/>
    </location>
</feature>
<keyword evidence="1" id="KW-0812">Transmembrane</keyword>
<dbReference type="EMBL" id="FUYS01000001">
    <property type="protein sequence ID" value="SKB25683.1"/>
    <property type="molecule type" value="Genomic_DNA"/>
</dbReference>
<evidence type="ECO:0008006" key="4">
    <source>
        <dbReference type="Google" id="ProtNLM"/>
    </source>
</evidence>
<reference evidence="2 3" key="1">
    <citation type="submission" date="2017-02" db="EMBL/GenBank/DDBJ databases">
        <authorList>
            <person name="Peterson S.W."/>
        </authorList>
    </citation>
    <scope>NUCLEOTIDE SEQUENCE [LARGE SCALE GENOMIC DNA]</scope>
    <source>
        <strain evidence="2 3">DSM 22899</strain>
    </source>
</reference>
<evidence type="ECO:0000313" key="3">
    <source>
        <dbReference type="Proteomes" id="UP000190541"/>
    </source>
</evidence>
<evidence type="ECO:0000313" key="2">
    <source>
        <dbReference type="EMBL" id="SKB25683.1"/>
    </source>
</evidence>
<gene>
    <name evidence="2" type="ORF">SAMN05660226_00010</name>
</gene>
<keyword evidence="3" id="KW-1185">Reference proteome</keyword>
<organism evidence="2 3">
    <name type="scientific">Parapedobacter luteus</name>
    <dbReference type="NCBI Taxonomy" id="623280"/>
    <lineage>
        <taxon>Bacteria</taxon>
        <taxon>Pseudomonadati</taxon>
        <taxon>Bacteroidota</taxon>
        <taxon>Sphingobacteriia</taxon>
        <taxon>Sphingobacteriales</taxon>
        <taxon>Sphingobacteriaceae</taxon>
        <taxon>Parapedobacter</taxon>
    </lineage>
</organism>
<keyword evidence="1" id="KW-1133">Transmembrane helix</keyword>